<dbReference type="InterPro" id="IPR020633">
    <property type="entry name" value="Thymidine_kinase_CS"/>
</dbReference>
<evidence type="ECO:0000256" key="2">
    <source>
        <dbReference type="ARBA" id="ARBA00012118"/>
    </source>
</evidence>
<comment type="catalytic activity">
    <reaction evidence="10">
        <text>thymidine + ATP = dTMP + ADP + H(+)</text>
        <dbReference type="Rhea" id="RHEA:19129"/>
        <dbReference type="ChEBI" id="CHEBI:15378"/>
        <dbReference type="ChEBI" id="CHEBI:17748"/>
        <dbReference type="ChEBI" id="CHEBI:30616"/>
        <dbReference type="ChEBI" id="CHEBI:63528"/>
        <dbReference type="ChEBI" id="CHEBI:456216"/>
        <dbReference type="EC" id="2.7.1.21"/>
    </reaction>
</comment>
<evidence type="ECO:0000256" key="9">
    <source>
        <dbReference type="ARBA" id="ARBA00022840"/>
    </source>
</evidence>
<dbReference type="PROSITE" id="PS00603">
    <property type="entry name" value="TK_CELLULAR_TYPE"/>
    <property type="match status" value="1"/>
</dbReference>
<keyword evidence="7" id="KW-0418">Kinase</keyword>
<dbReference type="GO" id="GO:0071897">
    <property type="term" value="P:DNA biosynthetic process"/>
    <property type="evidence" value="ECO:0007669"/>
    <property type="project" value="UniProtKB-KW"/>
</dbReference>
<proteinExistence type="inferred from homology"/>
<keyword evidence="9" id="KW-0067">ATP-binding</keyword>
<evidence type="ECO:0000256" key="6">
    <source>
        <dbReference type="ARBA" id="ARBA00022741"/>
    </source>
</evidence>
<dbReference type="GO" id="GO:0046872">
    <property type="term" value="F:metal ion binding"/>
    <property type="evidence" value="ECO:0007669"/>
    <property type="project" value="UniProtKB-KW"/>
</dbReference>
<dbReference type="EMBL" id="MN740318">
    <property type="protein sequence ID" value="QHT99867.1"/>
    <property type="molecule type" value="Genomic_DNA"/>
</dbReference>
<evidence type="ECO:0000256" key="4">
    <source>
        <dbReference type="ARBA" id="ARBA00022679"/>
    </source>
</evidence>
<dbReference type="GO" id="GO:0004797">
    <property type="term" value="F:thymidine kinase activity"/>
    <property type="evidence" value="ECO:0007669"/>
    <property type="project" value="UniProtKB-EC"/>
</dbReference>
<dbReference type="GO" id="GO:0005524">
    <property type="term" value="F:ATP binding"/>
    <property type="evidence" value="ECO:0007669"/>
    <property type="project" value="UniProtKB-KW"/>
</dbReference>
<dbReference type="GO" id="GO:0046104">
    <property type="term" value="P:thymidine metabolic process"/>
    <property type="evidence" value="ECO:0007669"/>
    <property type="project" value="TreeGrafter"/>
</dbReference>
<dbReference type="PANTHER" id="PTHR11441:SF0">
    <property type="entry name" value="THYMIDINE KINASE, CYTOSOLIC"/>
    <property type="match status" value="1"/>
</dbReference>
<keyword evidence="8" id="KW-0862">Zinc</keyword>
<dbReference type="PANTHER" id="PTHR11441">
    <property type="entry name" value="THYMIDINE KINASE"/>
    <property type="match status" value="1"/>
</dbReference>
<accession>A0A6C0J7B1</accession>
<dbReference type="Pfam" id="PF00265">
    <property type="entry name" value="TK"/>
    <property type="match status" value="1"/>
</dbReference>
<dbReference type="Gene3D" id="3.30.60.20">
    <property type="match status" value="1"/>
</dbReference>
<dbReference type="EC" id="2.7.1.21" evidence="2"/>
<dbReference type="AlphaFoldDB" id="A0A6C0J7B1"/>
<evidence type="ECO:0000256" key="3">
    <source>
        <dbReference type="ARBA" id="ARBA00022634"/>
    </source>
</evidence>
<evidence type="ECO:0000256" key="1">
    <source>
        <dbReference type="ARBA" id="ARBA00007587"/>
    </source>
</evidence>
<name>A0A6C0J7B1_9ZZZZ</name>
<dbReference type="InterPro" id="IPR027417">
    <property type="entry name" value="P-loop_NTPase"/>
</dbReference>
<dbReference type="Gene3D" id="3.40.50.300">
    <property type="entry name" value="P-loop containing nucleotide triphosphate hydrolases"/>
    <property type="match status" value="1"/>
</dbReference>
<evidence type="ECO:0000256" key="5">
    <source>
        <dbReference type="ARBA" id="ARBA00022723"/>
    </source>
</evidence>
<dbReference type="FunFam" id="3.40.50.300:FF:000948">
    <property type="entry name" value="Thymidine kinase"/>
    <property type="match status" value="1"/>
</dbReference>
<dbReference type="InterPro" id="IPR001267">
    <property type="entry name" value="Thymidine_kinase"/>
</dbReference>
<organism evidence="11">
    <name type="scientific">viral metagenome</name>
    <dbReference type="NCBI Taxonomy" id="1070528"/>
    <lineage>
        <taxon>unclassified sequences</taxon>
        <taxon>metagenomes</taxon>
        <taxon>organismal metagenomes</taxon>
    </lineage>
</organism>
<protein>
    <recommendedName>
        <fullName evidence="2">thymidine kinase</fullName>
        <ecNumber evidence="2">2.7.1.21</ecNumber>
    </recommendedName>
</protein>
<keyword evidence="5" id="KW-0479">Metal-binding</keyword>
<evidence type="ECO:0000256" key="7">
    <source>
        <dbReference type="ARBA" id="ARBA00022777"/>
    </source>
</evidence>
<reference evidence="11" key="1">
    <citation type="journal article" date="2020" name="Nature">
        <title>Giant virus diversity and host interactions through global metagenomics.</title>
        <authorList>
            <person name="Schulz F."/>
            <person name="Roux S."/>
            <person name="Paez-Espino D."/>
            <person name="Jungbluth S."/>
            <person name="Walsh D.A."/>
            <person name="Denef V.J."/>
            <person name="McMahon K.D."/>
            <person name="Konstantinidis K.T."/>
            <person name="Eloe-Fadrosh E.A."/>
            <person name="Kyrpides N.C."/>
            <person name="Woyke T."/>
        </authorList>
    </citation>
    <scope>NUCLEOTIDE SEQUENCE</scope>
    <source>
        <strain evidence="11">GVMAG-M-3300025778-1</strain>
    </source>
</reference>
<keyword evidence="6" id="KW-0547">Nucleotide-binding</keyword>
<dbReference type="PIRSF" id="PIRSF035805">
    <property type="entry name" value="TK_cell"/>
    <property type="match status" value="1"/>
</dbReference>
<evidence type="ECO:0000256" key="10">
    <source>
        <dbReference type="ARBA" id="ARBA00048254"/>
    </source>
</evidence>
<dbReference type="SUPFAM" id="SSF52540">
    <property type="entry name" value="P-loop containing nucleoside triphosphate hydrolases"/>
    <property type="match status" value="1"/>
</dbReference>
<comment type="similarity">
    <text evidence="1">Belongs to the thymidine kinase family.</text>
</comment>
<dbReference type="SUPFAM" id="SSF57716">
    <property type="entry name" value="Glucocorticoid receptor-like (DNA-binding domain)"/>
    <property type="match status" value="1"/>
</dbReference>
<evidence type="ECO:0000313" key="11">
    <source>
        <dbReference type="EMBL" id="QHT99867.1"/>
    </source>
</evidence>
<sequence length="175" mass="19375">MSLDIIMGPMFSGKTSQVISLYGRYTTIGRSVLVIKHALDTRYSAGLTTHNGQMIPCYTTDTLNALTSSFLQLYRVIIIDEAQFFDGLYDFVKWAVEHGKTVFVVGLDGDHERKPFGEILKCIPLADKVTKLTAFCNGCRDGTPAPFTKRINGNVDQIAVGGADMYQAVCRSCYR</sequence>
<evidence type="ECO:0000256" key="8">
    <source>
        <dbReference type="ARBA" id="ARBA00022833"/>
    </source>
</evidence>
<keyword evidence="4" id="KW-0808">Transferase</keyword>
<keyword evidence="3" id="KW-0237">DNA synthesis</keyword>